<evidence type="ECO:0000256" key="5">
    <source>
        <dbReference type="SAM" id="MobiDB-lite"/>
    </source>
</evidence>
<feature type="compositionally biased region" description="Polar residues" evidence="5">
    <location>
        <begin position="173"/>
        <end position="191"/>
    </location>
</feature>
<evidence type="ECO:0000313" key="8">
    <source>
        <dbReference type="Proteomes" id="UP000274909"/>
    </source>
</evidence>
<dbReference type="NCBIfam" id="NF003547">
    <property type="entry name" value="PRK05205.1-3"/>
    <property type="match status" value="1"/>
</dbReference>
<dbReference type="AlphaFoldDB" id="A0A3S0XMM9"/>
<dbReference type="EC" id="2.4.2.9" evidence="4"/>
<proteinExistence type="inferred from homology"/>
<accession>A0A3S0XMM9</accession>
<evidence type="ECO:0000256" key="1">
    <source>
        <dbReference type="ARBA" id="ARBA00005565"/>
    </source>
</evidence>
<organism evidence="7 8">
    <name type="scientific">Labedella endophytica</name>
    <dbReference type="NCBI Taxonomy" id="1523160"/>
    <lineage>
        <taxon>Bacteria</taxon>
        <taxon>Bacillati</taxon>
        <taxon>Actinomycetota</taxon>
        <taxon>Actinomycetes</taxon>
        <taxon>Micrococcales</taxon>
        <taxon>Microbacteriaceae</taxon>
        <taxon>Labedella</taxon>
    </lineage>
</organism>
<evidence type="ECO:0000256" key="2">
    <source>
        <dbReference type="ARBA" id="ARBA00023015"/>
    </source>
</evidence>
<dbReference type="HAMAP" id="MF_01219">
    <property type="entry name" value="PyrR"/>
    <property type="match status" value="1"/>
</dbReference>
<dbReference type="PANTHER" id="PTHR11608:SF0">
    <property type="entry name" value="BIFUNCTIONAL PROTEIN PYRR"/>
    <property type="match status" value="1"/>
</dbReference>
<dbReference type="FunFam" id="3.40.50.2020:FF:000020">
    <property type="entry name" value="Bifunctional protein PyrR"/>
    <property type="match status" value="1"/>
</dbReference>
<comment type="function">
    <text evidence="4">Regulates the transcription of the pyrimidine nucleotide (pyr) operon in response to exogenous pyrimidines.</text>
</comment>
<keyword evidence="8" id="KW-1185">Reference proteome</keyword>
<keyword evidence="4 7" id="KW-0808">Transferase</keyword>
<gene>
    <name evidence="4 7" type="primary">pyrR</name>
    <name evidence="7" type="ORF">ELQ94_03915</name>
</gene>
<name>A0A3S0XMM9_9MICO</name>
<dbReference type="Gene3D" id="3.40.50.2020">
    <property type="match status" value="1"/>
</dbReference>
<comment type="similarity">
    <text evidence="1 4">Belongs to the purine/pyrimidine phosphoribosyltransferase family. PyrR subfamily.</text>
</comment>
<dbReference type="EMBL" id="RZGZ01000002">
    <property type="protein sequence ID" value="RUR00720.1"/>
    <property type="molecule type" value="Genomic_DNA"/>
</dbReference>
<comment type="function">
    <text evidence="4">Also displays a weak uracil phosphoribosyltransferase activity which is not physiologically significant.</text>
</comment>
<keyword evidence="4 7" id="KW-0328">Glycosyltransferase</keyword>
<dbReference type="CDD" id="cd06223">
    <property type="entry name" value="PRTases_typeI"/>
    <property type="match status" value="1"/>
</dbReference>
<dbReference type="InterPro" id="IPR050137">
    <property type="entry name" value="PyrR_bifunctional"/>
</dbReference>
<dbReference type="GO" id="GO:0006355">
    <property type="term" value="P:regulation of DNA-templated transcription"/>
    <property type="evidence" value="ECO:0007669"/>
    <property type="project" value="UniProtKB-UniRule"/>
</dbReference>
<feature type="short sequence motif" description="PRPP-binding" evidence="4">
    <location>
        <begin position="98"/>
        <end position="110"/>
    </location>
</feature>
<dbReference type="OrthoDB" id="9802227at2"/>
<dbReference type="NCBIfam" id="NF003549">
    <property type="entry name" value="PRK05205.1-5"/>
    <property type="match status" value="1"/>
</dbReference>
<sequence>MGARIVLQHADISRALTRIAHEILESNRGADDLVILGIPTRGVVLARRIATLVSEFSGIDVPVGSLDVTMYRDDLSRHPTRAPSPTSIPPRGVDGATVVLVDDVLYSGRTIRAALDAIGDIGRPRAVRLAALVDRGHRELPIRPDFVGKNLPSSPSERIYVRLEDVDGEESVTIEQGPTGDQGSSIEGSAS</sequence>
<reference evidence="7 8" key="1">
    <citation type="submission" date="2018-12" db="EMBL/GenBank/DDBJ databases">
        <authorList>
            <person name="Li F."/>
        </authorList>
    </citation>
    <scope>NUCLEOTIDE SEQUENCE [LARGE SCALE GENOMIC DNA]</scope>
    <source>
        <strain evidence="7 8">EGI 6500705</strain>
    </source>
</reference>
<protein>
    <recommendedName>
        <fullName evidence="4">Bifunctional protein PyrR</fullName>
    </recommendedName>
    <domain>
        <recommendedName>
            <fullName evidence="4">Pyrimidine operon regulatory protein</fullName>
        </recommendedName>
    </domain>
    <domain>
        <recommendedName>
            <fullName evidence="4">Uracil phosphoribosyltransferase</fullName>
            <shortName evidence="4">UPRTase</shortName>
            <ecNumber evidence="4">2.4.2.9</ecNumber>
        </recommendedName>
    </domain>
</protein>
<keyword evidence="2 4" id="KW-0805">Transcription regulation</keyword>
<comment type="catalytic activity">
    <reaction evidence="4">
        <text>UMP + diphosphate = 5-phospho-alpha-D-ribose 1-diphosphate + uracil</text>
        <dbReference type="Rhea" id="RHEA:13017"/>
        <dbReference type="ChEBI" id="CHEBI:17568"/>
        <dbReference type="ChEBI" id="CHEBI:33019"/>
        <dbReference type="ChEBI" id="CHEBI:57865"/>
        <dbReference type="ChEBI" id="CHEBI:58017"/>
        <dbReference type="EC" id="2.4.2.9"/>
    </reaction>
</comment>
<evidence type="ECO:0000259" key="6">
    <source>
        <dbReference type="Pfam" id="PF00156"/>
    </source>
</evidence>
<feature type="domain" description="Phosphoribosyltransferase" evidence="6">
    <location>
        <begin position="6"/>
        <end position="145"/>
    </location>
</feature>
<dbReference type="Pfam" id="PF00156">
    <property type="entry name" value="Pribosyltran"/>
    <property type="match status" value="1"/>
</dbReference>
<dbReference type="InterPro" id="IPR029057">
    <property type="entry name" value="PRTase-like"/>
</dbReference>
<dbReference type="PANTHER" id="PTHR11608">
    <property type="entry name" value="BIFUNCTIONAL PROTEIN PYRR"/>
    <property type="match status" value="1"/>
</dbReference>
<evidence type="ECO:0000256" key="3">
    <source>
        <dbReference type="ARBA" id="ARBA00023163"/>
    </source>
</evidence>
<dbReference type="SUPFAM" id="SSF53271">
    <property type="entry name" value="PRTase-like"/>
    <property type="match status" value="1"/>
</dbReference>
<dbReference type="InterPro" id="IPR023050">
    <property type="entry name" value="PyrR"/>
</dbReference>
<feature type="region of interest" description="Disordered" evidence="5">
    <location>
        <begin position="165"/>
        <end position="191"/>
    </location>
</feature>
<evidence type="ECO:0000313" key="7">
    <source>
        <dbReference type="EMBL" id="RUR00720.1"/>
    </source>
</evidence>
<dbReference type="InterPro" id="IPR000836">
    <property type="entry name" value="PRTase_dom"/>
</dbReference>
<evidence type="ECO:0000256" key="4">
    <source>
        <dbReference type="HAMAP-Rule" id="MF_01219"/>
    </source>
</evidence>
<dbReference type="Proteomes" id="UP000274909">
    <property type="component" value="Unassembled WGS sequence"/>
</dbReference>
<dbReference type="GO" id="GO:0004845">
    <property type="term" value="F:uracil phosphoribosyltransferase activity"/>
    <property type="evidence" value="ECO:0007669"/>
    <property type="project" value="UniProtKB-UniRule"/>
</dbReference>
<comment type="caution">
    <text evidence="7">The sequence shown here is derived from an EMBL/GenBank/DDBJ whole genome shotgun (WGS) entry which is preliminary data.</text>
</comment>
<keyword evidence="3 4" id="KW-0804">Transcription</keyword>